<keyword evidence="1" id="KW-0472">Membrane</keyword>
<reference evidence="3" key="3">
    <citation type="submission" date="2020-12" db="UniProtKB">
        <authorList>
            <consortium name="EnsemblPlants"/>
        </authorList>
    </citation>
    <scope>IDENTIFICATION</scope>
</reference>
<feature type="transmembrane region" description="Helical" evidence="1">
    <location>
        <begin position="6"/>
        <end position="23"/>
    </location>
</feature>
<reference evidence="2 4" key="1">
    <citation type="journal article" date="2008" name="Science">
        <title>The Physcomitrella genome reveals evolutionary insights into the conquest of land by plants.</title>
        <authorList>
            <person name="Rensing S."/>
            <person name="Lang D."/>
            <person name="Zimmer A."/>
            <person name="Terry A."/>
            <person name="Salamov A."/>
            <person name="Shapiro H."/>
            <person name="Nishiyama T."/>
            <person name="Perroud P.-F."/>
            <person name="Lindquist E."/>
            <person name="Kamisugi Y."/>
            <person name="Tanahashi T."/>
            <person name="Sakakibara K."/>
            <person name="Fujita T."/>
            <person name="Oishi K."/>
            <person name="Shin-I T."/>
            <person name="Kuroki Y."/>
            <person name="Toyoda A."/>
            <person name="Suzuki Y."/>
            <person name="Hashimoto A."/>
            <person name="Yamaguchi K."/>
            <person name="Sugano A."/>
            <person name="Kohara Y."/>
            <person name="Fujiyama A."/>
            <person name="Anterola A."/>
            <person name="Aoki S."/>
            <person name="Ashton N."/>
            <person name="Barbazuk W.B."/>
            <person name="Barker E."/>
            <person name="Bennetzen J."/>
            <person name="Bezanilla M."/>
            <person name="Blankenship R."/>
            <person name="Cho S.H."/>
            <person name="Dutcher S."/>
            <person name="Estelle M."/>
            <person name="Fawcett J.A."/>
            <person name="Gundlach H."/>
            <person name="Hanada K."/>
            <person name="Heyl A."/>
            <person name="Hicks K.A."/>
            <person name="Hugh J."/>
            <person name="Lohr M."/>
            <person name="Mayer K."/>
            <person name="Melkozernov A."/>
            <person name="Murata T."/>
            <person name="Nelson D."/>
            <person name="Pils B."/>
            <person name="Prigge M."/>
            <person name="Reiss B."/>
            <person name="Renner T."/>
            <person name="Rombauts S."/>
            <person name="Rushton P."/>
            <person name="Sanderfoot A."/>
            <person name="Schween G."/>
            <person name="Shiu S.-H."/>
            <person name="Stueber K."/>
            <person name="Theodoulou F.L."/>
            <person name="Tu H."/>
            <person name="Van de Peer Y."/>
            <person name="Verrier P.J."/>
            <person name="Waters E."/>
            <person name="Wood A."/>
            <person name="Yang L."/>
            <person name="Cove D."/>
            <person name="Cuming A."/>
            <person name="Hasebe M."/>
            <person name="Lucas S."/>
            <person name="Mishler D.B."/>
            <person name="Reski R."/>
            <person name="Grigoriev I."/>
            <person name="Quatrano R.S."/>
            <person name="Boore J.L."/>
        </authorList>
    </citation>
    <scope>NUCLEOTIDE SEQUENCE [LARGE SCALE GENOMIC DNA]</scope>
    <source>
        <strain evidence="3 4">cv. Gransden 2004</strain>
    </source>
</reference>
<dbReference type="EMBL" id="ABEU02000008">
    <property type="protein sequence ID" value="PNR49560.1"/>
    <property type="molecule type" value="Genomic_DNA"/>
</dbReference>
<keyword evidence="4" id="KW-1185">Reference proteome</keyword>
<dbReference type="InParanoid" id="A0A2K1K702"/>
<reference evidence="2 4" key="2">
    <citation type="journal article" date="2018" name="Plant J.">
        <title>The Physcomitrella patens chromosome-scale assembly reveals moss genome structure and evolution.</title>
        <authorList>
            <person name="Lang D."/>
            <person name="Ullrich K.K."/>
            <person name="Murat F."/>
            <person name="Fuchs J."/>
            <person name="Jenkins J."/>
            <person name="Haas F.B."/>
            <person name="Piednoel M."/>
            <person name="Gundlach H."/>
            <person name="Van Bel M."/>
            <person name="Meyberg R."/>
            <person name="Vives C."/>
            <person name="Morata J."/>
            <person name="Symeonidi A."/>
            <person name="Hiss M."/>
            <person name="Muchero W."/>
            <person name="Kamisugi Y."/>
            <person name="Saleh O."/>
            <person name="Blanc G."/>
            <person name="Decker E.L."/>
            <person name="van Gessel N."/>
            <person name="Grimwood J."/>
            <person name="Hayes R.D."/>
            <person name="Graham S.W."/>
            <person name="Gunter L.E."/>
            <person name="McDaniel S.F."/>
            <person name="Hoernstein S.N.W."/>
            <person name="Larsson A."/>
            <person name="Li F.W."/>
            <person name="Perroud P.F."/>
            <person name="Phillips J."/>
            <person name="Ranjan P."/>
            <person name="Rokshar D.S."/>
            <person name="Rothfels C.J."/>
            <person name="Schneider L."/>
            <person name="Shu S."/>
            <person name="Stevenson D.W."/>
            <person name="Thummler F."/>
            <person name="Tillich M."/>
            <person name="Villarreal Aguilar J.C."/>
            <person name="Widiez T."/>
            <person name="Wong G.K."/>
            <person name="Wymore A."/>
            <person name="Zhang Y."/>
            <person name="Zimmer A.D."/>
            <person name="Quatrano R.S."/>
            <person name="Mayer K.F.X."/>
            <person name="Goodstein D."/>
            <person name="Casacuberta J.M."/>
            <person name="Vandepoele K."/>
            <person name="Reski R."/>
            <person name="Cuming A.C."/>
            <person name="Tuskan G.A."/>
            <person name="Maumus F."/>
            <person name="Salse J."/>
            <person name="Schmutz J."/>
            <person name="Rensing S.A."/>
        </authorList>
    </citation>
    <scope>NUCLEOTIDE SEQUENCE [LARGE SCALE GENOMIC DNA]</scope>
    <source>
        <strain evidence="3 4">cv. Gransden 2004</strain>
    </source>
</reference>
<proteinExistence type="predicted"/>
<name>A0A2K1K702_PHYPA</name>
<evidence type="ECO:0000313" key="2">
    <source>
        <dbReference type="EMBL" id="PNR49560.1"/>
    </source>
</evidence>
<sequence length="85" mass="9744">MSFWWFGATSSVTIFFLIFHLRLEGDGDSRRIVVVVINRHNRRTDCDGIVEATCWSVSRCNDNLGVGTIGWIGFVLYDSVVRYCH</sequence>
<dbReference type="AlphaFoldDB" id="A0A2K1K702"/>
<keyword evidence="1" id="KW-0812">Transmembrane</keyword>
<dbReference type="Proteomes" id="UP000006727">
    <property type="component" value="Chromosome 8"/>
</dbReference>
<organism evidence="2">
    <name type="scientific">Physcomitrium patens</name>
    <name type="common">Spreading-leaved earth moss</name>
    <name type="synonym">Physcomitrella patens</name>
    <dbReference type="NCBI Taxonomy" id="3218"/>
    <lineage>
        <taxon>Eukaryota</taxon>
        <taxon>Viridiplantae</taxon>
        <taxon>Streptophyta</taxon>
        <taxon>Embryophyta</taxon>
        <taxon>Bryophyta</taxon>
        <taxon>Bryophytina</taxon>
        <taxon>Bryopsida</taxon>
        <taxon>Funariidae</taxon>
        <taxon>Funariales</taxon>
        <taxon>Funariaceae</taxon>
        <taxon>Physcomitrium</taxon>
    </lineage>
</organism>
<keyword evidence="1" id="KW-1133">Transmembrane helix</keyword>
<accession>A0A2K1K702</accession>
<evidence type="ECO:0000313" key="3">
    <source>
        <dbReference type="EnsemblPlants" id="PAC:32963680.CDS.1"/>
    </source>
</evidence>
<dbReference type="Gramene" id="Pp3c8_12981V3.1">
    <property type="protein sequence ID" value="PAC:32963680.CDS.1"/>
    <property type="gene ID" value="Pp3c8_12981"/>
</dbReference>
<gene>
    <name evidence="2" type="ORF">PHYPA_011456</name>
</gene>
<dbReference type="EnsemblPlants" id="Pp3c8_12981V3.1">
    <property type="protein sequence ID" value="PAC:32963680.CDS.1"/>
    <property type="gene ID" value="Pp3c8_12981"/>
</dbReference>
<dbReference type="PaxDb" id="3218-PP1S62_212V6.1"/>
<protein>
    <submittedName>
        <fullName evidence="2 3">Uncharacterized protein</fullName>
    </submittedName>
</protein>
<evidence type="ECO:0000256" key="1">
    <source>
        <dbReference type="SAM" id="Phobius"/>
    </source>
</evidence>
<evidence type="ECO:0000313" key="4">
    <source>
        <dbReference type="Proteomes" id="UP000006727"/>
    </source>
</evidence>